<dbReference type="InterPro" id="IPR012318">
    <property type="entry name" value="HTH_CRP"/>
</dbReference>
<dbReference type="EMBL" id="AFNU02000005">
    <property type="protein sequence ID" value="ERJ12125.1"/>
    <property type="molecule type" value="Genomic_DNA"/>
</dbReference>
<dbReference type="PANTHER" id="PTHR24567">
    <property type="entry name" value="CRP FAMILY TRANSCRIPTIONAL REGULATORY PROTEIN"/>
    <property type="match status" value="1"/>
</dbReference>
<dbReference type="InterPro" id="IPR050397">
    <property type="entry name" value="Env_Response_Regulators"/>
</dbReference>
<dbReference type="InterPro" id="IPR018335">
    <property type="entry name" value="Tscrpt_reg_HTH_Crp-type_CS"/>
</dbReference>
<dbReference type="CDD" id="cd00038">
    <property type="entry name" value="CAP_ED"/>
    <property type="match status" value="1"/>
</dbReference>
<evidence type="ECO:0000313" key="6">
    <source>
        <dbReference type="EMBL" id="ERJ12125.1"/>
    </source>
</evidence>
<dbReference type="GO" id="GO:0003700">
    <property type="term" value="F:DNA-binding transcription factor activity"/>
    <property type="evidence" value="ECO:0007669"/>
    <property type="project" value="InterPro"/>
</dbReference>
<dbReference type="InterPro" id="IPR014710">
    <property type="entry name" value="RmlC-like_jellyroll"/>
</dbReference>
<proteinExistence type="predicted"/>
<organism evidence="6 7">
    <name type="scientific">Haloplasma contractile SSD-17B</name>
    <dbReference type="NCBI Taxonomy" id="1033810"/>
    <lineage>
        <taxon>Bacteria</taxon>
        <taxon>Bacillati</taxon>
        <taxon>Mycoplasmatota</taxon>
        <taxon>Mollicutes</taxon>
        <taxon>Haloplasmatales</taxon>
        <taxon>Haloplasmataceae</taxon>
        <taxon>Haloplasma</taxon>
    </lineage>
</organism>
<name>U2FGZ4_9MOLU</name>
<dbReference type="InterPro" id="IPR036390">
    <property type="entry name" value="WH_DNA-bd_sf"/>
</dbReference>
<dbReference type="InterPro" id="IPR018490">
    <property type="entry name" value="cNMP-bd_dom_sf"/>
</dbReference>
<keyword evidence="7" id="KW-1185">Reference proteome</keyword>
<evidence type="ECO:0000259" key="5">
    <source>
        <dbReference type="PROSITE" id="PS51063"/>
    </source>
</evidence>
<dbReference type="PRINTS" id="PR00034">
    <property type="entry name" value="HTHCRP"/>
</dbReference>
<evidence type="ECO:0000256" key="2">
    <source>
        <dbReference type="ARBA" id="ARBA00023125"/>
    </source>
</evidence>
<dbReference type="SUPFAM" id="SSF51206">
    <property type="entry name" value="cAMP-binding domain-like"/>
    <property type="match status" value="1"/>
</dbReference>
<accession>U2FGZ4</accession>
<evidence type="ECO:0000259" key="4">
    <source>
        <dbReference type="PROSITE" id="PS50042"/>
    </source>
</evidence>
<dbReference type="Pfam" id="PF13545">
    <property type="entry name" value="HTH_Crp_2"/>
    <property type="match status" value="1"/>
</dbReference>
<feature type="domain" description="Cyclic nucleotide-binding" evidence="4">
    <location>
        <begin position="20"/>
        <end position="140"/>
    </location>
</feature>
<evidence type="ECO:0000256" key="1">
    <source>
        <dbReference type="ARBA" id="ARBA00023015"/>
    </source>
</evidence>
<evidence type="ECO:0000256" key="3">
    <source>
        <dbReference type="ARBA" id="ARBA00023163"/>
    </source>
</evidence>
<dbReference type="Proteomes" id="UP000005707">
    <property type="component" value="Unassembled WGS sequence"/>
</dbReference>
<dbReference type="PROSITE" id="PS00042">
    <property type="entry name" value="HTH_CRP_1"/>
    <property type="match status" value="1"/>
</dbReference>
<dbReference type="RefSeq" id="WP_008825124.1">
    <property type="nucleotide sequence ID" value="NZ_AFNU02000005.1"/>
</dbReference>
<dbReference type="SUPFAM" id="SSF46785">
    <property type="entry name" value="Winged helix' DNA-binding domain"/>
    <property type="match status" value="1"/>
</dbReference>
<feature type="domain" description="HTH crp-type" evidence="5">
    <location>
        <begin position="154"/>
        <end position="228"/>
    </location>
</feature>
<keyword evidence="3" id="KW-0804">Transcription</keyword>
<protein>
    <submittedName>
        <fullName evidence="6">Crp-family transcriptional regulator protein</fullName>
    </submittedName>
</protein>
<dbReference type="GO" id="GO:0003677">
    <property type="term" value="F:DNA binding"/>
    <property type="evidence" value="ECO:0007669"/>
    <property type="project" value="UniProtKB-KW"/>
</dbReference>
<dbReference type="PANTHER" id="PTHR24567:SF28">
    <property type="entry name" value="LISTERIOLYSIN REGULATORY PROTEIN"/>
    <property type="match status" value="1"/>
</dbReference>
<dbReference type="InterPro" id="IPR000595">
    <property type="entry name" value="cNMP-bd_dom"/>
</dbReference>
<dbReference type="Gene3D" id="2.60.120.10">
    <property type="entry name" value="Jelly Rolls"/>
    <property type="match status" value="1"/>
</dbReference>
<keyword evidence="1" id="KW-0805">Transcription regulation</keyword>
<comment type="caution">
    <text evidence="6">The sequence shown here is derived from an EMBL/GenBank/DDBJ whole genome shotgun (WGS) entry which is preliminary data.</text>
</comment>
<dbReference type="PROSITE" id="PS50042">
    <property type="entry name" value="CNMP_BINDING_3"/>
    <property type="match status" value="1"/>
</dbReference>
<keyword evidence="2" id="KW-0238">DNA-binding</keyword>
<dbReference type="CDD" id="cd00092">
    <property type="entry name" value="HTH_CRP"/>
    <property type="match status" value="1"/>
</dbReference>
<evidence type="ECO:0000313" key="7">
    <source>
        <dbReference type="Proteomes" id="UP000005707"/>
    </source>
</evidence>
<gene>
    <name evidence="6" type="ORF">HLPCO_001652</name>
</gene>
<reference evidence="6 7" key="1">
    <citation type="journal article" date="2011" name="J. Bacteriol.">
        <title>Genome sequence of Haloplasma contractile, an unusual contractile bacterium from a deep-sea anoxic brine lake.</title>
        <authorList>
            <person name="Antunes A."/>
            <person name="Alam I."/>
            <person name="El Dorry H."/>
            <person name="Siam R."/>
            <person name="Robertson A."/>
            <person name="Bajic V.B."/>
            <person name="Stingl U."/>
        </authorList>
    </citation>
    <scope>NUCLEOTIDE SEQUENCE [LARGE SCALE GENOMIC DNA]</scope>
    <source>
        <strain evidence="6 7">SSD-17B</strain>
    </source>
</reference>
<dbReference type="Gene3D" id="1.10.10.10">
    <property type="entry name" value="Winged helix-like DNA-binding domain superfamily/Winged helix DNA-binding domain"/>
    <property type="match status" value="1"/>
</dbReference>
<dbReference type="AlphaFoldDB" id="U2FGZ4"/>
<dbReference type="eggNOG" id="COG0664">
    <property type="taxonomic scope" value="Bacteria"/>
</dbReference>
<dbReference type="InParanoid" id="U2FGZ4"/>
<dbReference type="STRING" id="1033810.HLPCO_001652"/>
<reference evidence="6 7" key="2">
    <citation type="journal article" date="2013" name="PLoS ONE">
        <title>INDIGO - INtegrated Data Warehouse of MIcrobial GenOmes with Examples from the Red Sea Extremophiles.</title>
        <authorList>
            <person name="Alam I."/>
            <person name="Antunes A."/>
            <person name="Kamau A.A."/>
            <person name="Ba Alawi W."/>
            <person name="Kalkatawi M."/>
            <person name="Stingl U."/>
            <person name="Bajic V.B."/>
        </authorList>
    </citation>
    <scope>NUCLEOTIDE SEQUENCE [LARGE SCALE GENOMIC DNA]</scope>
    <source>
        <strain evidence="6 7">SSD-17B</strain>
    </source>
</reference>
<dbReference type="OrthoDB" id="9810708at2"/>
<dbReference type="InterPro" id="IPR036388">
    <property type="entry name" value="WH-like_DNA-bd_sf"/>
</dbReference>
<dbReference type="Pfam" id="PF00027">
    <property type="entry name" value="cNMP_binding"/>
    <property type="match status" value="1"/>
</dbReference>
<dbReference type="GO" id="GO:0005829">
    <property type="term" value="C:cytosol"/>
    <property type="evidence" value="ECO:0007669"/>
    <property type="project" value="TreeGrafter"/>
</dbReference>
<dbReference type="SMART" id="SM00419">
    <property type="entry name" value="HTH_CRP"/>
    <property type="match status" value="1"/>
</dbReference>
<dbReference type="SMART" id="SM00100">
    <property type="entry name" value="cNMP"/>
    <property type="match status" value="1"/>
</dbReference>
<dbReference type="PROSITE" id="PS51063">
    <property type="entry name" value="HTH_CRP_2"/>
    <property type="match status" value="1"/>
</dbReference>
<sequence>MKADCCEQCMHQLCTKKVPIFSTLTSDELNQITKLIIRKHYKKGELLIHDGTKLENLVIINQGRVKAFRDTIEGKEQILYIFSSGDFFGEKNLFMNKEATYHVEALEETSICMIKKSDLGELLSIDPSISLKIMEEFCKRIERLENTIESMGVKNVESRINIVLLEFKDKFGSEHPKGISIKLPLSREGIAHYIGVTRETVSRKLSQLQDAGIIEMVGNKQVIILNQEELESSIK</sequence>